<evidence type="ECO:0000256" key="1">
    <source>
        <dbReference type="SAM" id="Phobius"/>
    </source>
</evidence>
<evidence type="ECO:0008006" key="4">
    <source>
        <dbReference type="Google" id="ProtNLM"/>
    </source>
</evidence>
<evidence type="ECO:0000313" key="3">
    <source>
        <dbReference type="Proteomes" id="UP000070058"/>
    </source>
</evidence>
<gene>
    <name evidence="2" type="ORF">AXK11_08680</name>
</gene>
<keyword evidence="1" id="KW-0472">Membrane</keyword>
<keyword evidence="1" id="KW-1133">Transmembrane helix</keyword>
<dbReference type="AlphaFoldDB" id="A0A139SIQ8"/>
<organism evidence="2 3">
    <name type="scientific">Cephaloticoccus primus</name>
    <dbReference type="NCBI Taxonomy" id="1548207"/>
    <lineage>
        <taxon>Bacteria</taxon>
        <taxon>Pseudomonadati</taxon>
        <taxon>Verrucomicrobiota</taxon>
        <taxon>Opitutia</taxon>
        <taxon>Opitutales</taxon>
        <taxon>Opitutaceae</taxon>
        <taxon>Cephaloticoccus</taxon>
    </lineage>
</organism>
<feature type="transmembrane region" description="Helical" evidence="1">
    <location>
        <begin position="111"/>
        <end position="128"/>
    </location>
</feature>
<keyword evidence="3" id="KW-1185">Reference proteome</keyword>
<sequence>MRFARQSSENIEEVFHRLVIEGRGGISFEGGRPDFIHGQRHLFLDDLEVKADSMLSVTEWEWGRDHLLVRRDSKHLQESLKRMQFAGYDSNAIHLVDYNKDYWEISALPEPAAYGAGLMLGVIGFARYRRRRKCRRTCPGE</sequence>
<proteinExistence type="predicted"/>
<comment type="caution">
    <text evidence="2">The sequence shown here is derived from an EMBL/GenBank/DDBJ whole genome shotgun (WGS) entry which is preliminary data.</text>
</comment>
<protein>
    <recommendedName>
        <fullName evidence="4">PEP-CTERM protein-sorting domain-containing protein</fullName>
    </recommendedName>
</protein>
<keyword evidence="1" id="KW-0812">Transmembrane</keyword>
<accession>A0A139SIQ8</accession>
<evidence type="ECO:0000313" key="2">
    <source>
        <dbReference type="EMBL" id="KXU34374.1"/>
    </source>
</evidence>
<name>A0A139SIQ8_9BACT</name>
<dbReference type="EMBL" id="LSZQ01000066">
    <property type="protein sequence ID" value="KXU34374.1"/>
    <property type="molecule type" value="Genomic_DNA"/>
</dbReference>
<dbReference type="Proteomes" id="UP000070058">
    <property type="component" value="Unassembled WGS sequence"/>
</dbReference>
<reference evidence="3" key="1">
    <citation type="submission" date="2016-02" db="EMBL/GenBank/DDBJ databases">
        <authorList>
            <person name="Sanders J.G."/>
            <person name="Lin J.Y."/>
            <person name="Wertz J.T."/>
            <person name="Russell J.A."/>
            <person name="Moreau C.S."/>
            <person name="Powell S."/>
        </authorList>
    </citation>
    <scope>NUCLEOTIDE SEQUENCE [LARGE SCALE GENOMIC DNA]</scope>
    <source>
        <strain evidence="3">CAG34</strain>
    </source>
</reference>